<evidence type="ECO:0000313" key="4">
    <source>
        <dbReference type="Proteomes" id="UP000245119"/>
    </source>
</evidence>
<proteinExistence type="inferred from homology"/>
<name>A0A2T7PRF4_POMCA</name>
<protein>
    <recommendedName>
        <fullName evidence="5">Immunoglobulin-binding protein 1</fullName>
    </recommendedName>
</protein>
<sequence length="349" mass="40062">MADSNADEDTLASLFQSVWDTYIFLESQEESTGSDKVQVEVRKALAKAEQAINMVNQLQLFSDNEDIDEVATNEIRYMLLPALFAYLHGLNTHASRLESVKKAKSHYRDFLKMCKSYKVSAVYIPVDPEDEEDSTDKSPEASIVKSKDLQAMAVQRHSKIERYRQRKELETRLKDLSLLVEKETVDEETKREFYLSQVKRWINIALDELDSFTQEIQILKHMAQMKDQQGHSHHREPPGAGTQQNPKPLRPFILTKDVLQKKVIGAGYPALPTMTIDEFYEKKVADGTFANLHSGQGGLSLQDMALNPEKAAKEQEEEDAEEERKRENDDPEMLRRARAMDEFKDGMME</sequence>
<reference evidence="3 4" key="1">
    <citation type="submission" date="2018-04" db="EMBL/GenBank/DDBJ databases">
        <title>The genome of golden apple snail Pomacea canaliculata provides insight into stress tolerance and invasive adaptation.</title>
        <authorList>
            <person name="Liu C."/>
            <person name="Liu B."/>
            <person name="Ren Y."/>
            <person name="Zhang Y."/>
            <person name="Wang H."/>
            <person name="Li S."/>
            <person name="Jiang F."/>
            <person name="Yin L."/>
            <person name="Zhang G."/>
            <person name="Qian W."/>
            <person name="Fan W."/>
        </authorList>
    </citation>
    <scope>NUCLEOTIDE SEQUENCE [LARGE SCALE GENOMIC DNA]</scope>
    <source>
        <strain evidence="3">SZHN2017</strain>
        <tissue evidence="3">Muscle</tissue>
    </source>
</reference>
<dbReference type="FunFam" id="1.25.40.540:FF:000003">
    <property type="entry name" value="Immunoglobulin (CD79A)-binding protein 1"/>
    <property type="match status" value="1"/>
</dbReference>
<comment type="similarity">
    <text evidence="1">Belongs to the IGBP1/TAP42 family.</text>
</comment>
<evidence type="ECO:0000313" key="3">
    <source>
        <dbReference type="EMBL" id="PVD35998.1"/>
    </source>
</evidence>
<evidence type="ECO:0000256" key="1">
    <source>
        <dbReference type="ARBA" id="ARBA00034730"/>
    </source>
</evidence>
<dbReference type="EMBL" id="PZQS01000002">
    <property type="protein sequence ID" value="PVD35998.1"/>
    <property type="molecule type" value="Genomic_DNA"/>
</dbReference>
<dbReference type="GO" id="GO:0009966">
    <property type="term" value="P:regulation of signal transduction"/>
    <property type="evidence" value="ECO:0007669"/>
    <property type="project" value="InterPro"/>
</dbReference>
<dbReference type="Proteomes" id="UP000245119">
    <property type="component" value="Linkage Group LG2"/>
</dbReference>
<keyword evidence="4" id="KW-1185">Reference proteome</keyword>
<feature type="region of interest" description="Disordered" evidence="2">
    <location>
        <begin position="307"/>
        <end position="349"/>
    </location>
</feature>
<dbReference type="Gene3D" id="1.25.40.540">
    <property type="entry name" value="TAP42-like family"/>
    <property type="match status" value="1"/>
</dbReference>
<dbReference type="OrthoDB" id="10261753at2759"/>
<dbReference type="GO" id="GO:0005829">
    <property type="term" value="C:cytosol"/>
    <property type="evidence" value="ECO:0007669"/>
    <property type="project" value="TreeGrafter"/>
</dbReference>
<dbReference type="InterPro" id="IPR007304">
    <property type="entry name" value="TAP46-like"/>
</dbReference>
<evidence type="ECO:0000256" key="2">
    <source>
        <dbReference type="SAM" id="MobiDB-lite"/>
    </source>
</evidence>
<feature type="compositionally biased region" description="Basic and acidic residues" evidence="2">
    <location>
        <begin position="322"/>
        <end position="349"/>
    </location>
</feature>
<organism evidence="3 4">
    <name type="scientific">Pomacea canaliculata</name>
    <name type="common">Golden apple snail</name>
    <dbReference type="NCBI Taxonomy" id="400727"/>
    <lineage>
        <taxon>Eukaryota</taxon>
        <taxon>Metazoa</taxon>
        <taxon>Spiralia</taxon>
        <taxon>Lophotrochozoa</taxon>
        <taxon>Mollusca</taxon>
        <taxon>Gastropoda</taxon>
        <taxon>Caenogastropoda</taxon>
        <taxon>Architaenioglossa</taxon>
        <taxon>Ampullarioidea</taxon>
        <taxon>Ampullariidae</taxon>
        <taxon>Pomacea</taxon>
    </lineage>
</organism>
<dbReference type="PANTHER" id="PTHR10933:SF9">
    <property type="entry name" value="IMMUNOGLOBULIN-BINDING PROTEIN 1"/>
    <property type="match status" value="1"/>
</dbReference>
<gene>
    <name evidence="3" type="ORF">C0Q70_02968</name>
</gene>
<dbReference type="InterPro" id="IPR038511">
    <property type="entry name" value="TAP42/TAP46-like_sf"/>
</dbReference>
<dbReference type="STRING" id="400727.A0A2T7PRF4"/>
<comment type="caution">
    <text evidence="3">The sequence shown here is derived from an EMBL/GenBank/DDBJ whole genome shotgun (WGS) entry which is preliminary data.</text>
</comment>
<accession>A0A2T7PRF4</accession>
<dbReference type="AlphaFoldDB" id="A0A2T7PRF4"/>
<dbReference type="PANTHER" id="PTHR10933">
    <property type="entry name" value="IMMUNOGLOBULIN-BINDING PROTEIN 1"/>
    <property type="match status" value="1"/>
</dbReference>
<dbReference type="GO" id="GO:0051721">
    <property type="term" value="F:protein phosphatase 2A binding"/>
    <property type="evidence" value="ECO:0007669"/>
    <property type="project" value="TreeGrafter"/>
</dbReference>
<dbReference type="GO" id="GO:0035303">
    <property type="term" value="P:regulation of dephosphorylation"/>
    <property type="evidence" value="ECO:0007669"/>
    <property type="project" value="TreeGrafter"/>
</dbReference>
<evidence type="ECO:0008006" key="5">
    <source>
        <dbReference type="Google" id="ProtNLM"/>
    </source>
</evidence>
<dbReference type="Pfam" id="PF04177">
    <property type="entry name" value="TAP42"/>
    <property type="match status" value="1"/>
</dbReference>
<feature type="region of interest" description="Disordered" evidence="2">
    <location>
        <begin position="223"/>
        <end position="249"/>
    </location>
</feature>